<dbReference type="InterPro" id="IPR013901">
    <property type="entry name" value="Anthrone_oxy"/>
</dbReference>
<organism evidence="2 3">
    <name type="scientific">Microlunatus parietis</name>
    <dbReference type="NCBI Taxonomy" id="682979"/>
    <lineage>
        <taxon>Bacteria</taxon>
        <taxon>Bacillati</taxon>
        <taxon>Actinomycetota</taxon>
        <taxon>Actinomycetes</taxon>
        <taxon>Propionibacteriales</taxon>
        <taxon>Propionibacteriaceae</taxon>
        <taxon>Microlunatus</taxon>
    </lineage>
</organism>
<keyword evidence="1" id="KW-0472">Membrane</keyword>
<reference evidence="2 3" key="1">
    <citation type="submission" date="2020-07" db="EMBL/GenBank/DDBJ databases">
        <title>Sequencing the genomes of 1000 actinobacteria strains.</title>
        <authorList>
            <person name="Klenk H.-P."/>
        </authorList>
    </citation>
    <scope>NUCLEOTIDE SEQUENCE [LARGE SCALE GENOMIC DNA]</scope>
    <source>
        <strain evidence="2 3">DSM 22083</strain>
    </source>
</reference>
<protein>
    <submittedName>
        <fullName evidence="2">Putative membrane protein</fullName>
    </submittedName>
</protein>
<comment type="caution">
    <text evidence="2">The sequence shown here is derived from an EMBL/GenBank/DDBJ whole genome shotgun (WGS) entry which is preliminary data.</text>
</comment>
<evidence type="ECO:0000256" key="1">
    <source>
        <dbReference type="SAM" id="Phobius"/>
    </source>
</evidence>
<dbReference type="Pfam" id="PF08592">
    <property type="entry name" value="Anthrone_oxy"/>
    <property type="match status" value="1"/>
</dbReference>
<feature type="transmembrane region" description="Helical" evidence="1">
    <location>
        <begin position="107"/>
        <end position="128"/>
    </location>
</feature>
<sequence length="195" mass="20952">MTHSYSAPNLPRSTDAVPRMTAADRLRAAVLLAATLAMGLVAAVYLHWSETIMPALAGTDDRTFVIVEQRLDSAIFGPFFMGYGIAGSLLLTGIAWAALAGTGRRNLWPWLITALVLDLAGIMITMAANEPLNQAIRYAGDPYQLADPGAVRAAFQEQTWTVLNHVRAVATVLATVCLGWALVLFGRSTAIGRQR</sequence>
<keyword evidence="1" id="KW-0812">Transmembrane</keyword>
<accession>A0A7Y9I9F2</accession>
<keyword evidence="3" id="KW-1185">Reference proteome</keyword>
<evidence type="ECO:0000313" key="3">
    <source>
        <dbReference type="Proteomes" id="UP000569914"/>
    </source>
</evidence>
<dbReference type="AlphaFoldDB" id="A0A7Y9I9F2"/>
<gene>
    <name evidence="2" type="ORF">BKA15_004082</name>
</gene>
<name>A0A7Y9I9F2_9ACTN</name>
<dbReference type="Proteomes" id="UP000569914">
    <property type="component" value="Unassembled WGS sequence"/>
</dbReference>
<keyword evidence="1" id="KW-1133">Transmembrane helix</keyword>
<feature type="transmembrane region" description="Helical" evidence="1">
    <location>
        <begin position="80"/>
        <end position="100"/>
    </location>
</feature>
<feature type="transmembrane region" description="Helical" evidence="1">
    <location>
        <begin position="165"/>
        <end position="185"/>
    </location>
</feature>
<dbReference type="RefSeq" id="WP_179753767.1">
    <property type="nucleotide sequence ID" value="NZ_JACCBU010000001.1"/>
</dbReference>
<feature type="transmembrane region" description="Helical" evidence="1">
    <location>
        <begin position="28"/>
        <end position="48"/>
    </location>
</feature>
<proteinExistence type="predicted"/>
<dbReference type="EMBL" id="JACCBU010000001">
    <property type="protein sequence ID" value="NYE72753.1"/>
    <property type="molecule type" value="Genomic_DNA"/>
</dbReference>
<evidence type="ECO:0000313" key="2">
    <source>
        <dbReference type="EMBL" id="NYE72753.1"/>
    </source>
</evidence>